<dbReference type="PANTHER" id="PTHR43537:SF5">
    <property type="entry name" value="UXU OPERON TRANSCRIPTIONAL REGULATOR"/>
    <property type="match status" value="1"/>
</dbReference>
<dbReference type="PRINTS" id="PR00035">
    <property type="entry name" value="HTHGNTR"/>
</dbReference>
<name>A0A2A6FMY6_9MICO</name>
<evidence type="ECO:0000256" key="3">
    <source>
        <dbReference type="ARBA" id="ARBA00023163"/>
    </source>
</evidence>
<gene>
    <name evidence="5" type="ORF">B5766_12860</name>
</gene>
<evidence type="ECO:0000313" key="5">
    <source>
        <dbReference type="EMBL" id="PDQ34119.1"/>
    </source>
</evidence>
<dbReference type="SUPFAM" id="SSF48008">
    <property type="entry name" value="GntR ligand-binding domain-like"/>
    <property type="match status" value="1"/>
</dbReference>
<dbReference type="CDD" id="cd07377">
    <property type="entry name" value="WHTH_GntR"/>
    <property type="match status" value="1"/>
</dbReference>
<proteinExistence type="predicted"/>
<dbReference type="Pfam" id="PF00392">
    <property type="entry name" value="GntR"/>
    <property type="match status" value="1"/>
</dbReference>
<keyword evidence="3" id="KW-0804">Transcription</keyword>
<dbReference type="AlphaFoldDB" id="A0A2A6FMY6"/>
<dbReference type="Proteomes" id="UP000219994">
    <property type="component" value="Unassembled WGS sequence"/>
</dbReference>
<sequence length="264" mass="28424">MTGLTPAGELPAGVPQIVAAIDERIVSGTWPEHSRLPSERTLAEQFSVSRPVIRESLRVLSERGLIVISAGRGSFVRRIDPASQGASAELLARRGAITAEHLIVARTMLEAEAAALAAINRTDQHIERLSELLEQFDHSTVPESADLDVAFHEAITVASGNPVIQVMFASIKTLAHGIVLRSLTDRKLAGAALPLHEVILTAIIEQDPDRARQAMSEHLGAARQFYGTDLNQPLADVLRHRAEIAPALGSVLRDLSRSIASTET</sequence>
<reference evidence="6" key="1">
    <citation type="submission" date="2017-03" db="EMBL/GenBank/DDBJ databases">
        <authorList>
            <person name="Lund M.B."/>
        </authorList>
    </citation>
    <scope>NUCLEOTIDE SEQUENCE [LARGE SCALE GENOMIC DNA]</scope>
</reference>
<evidence type="ECO:0000256" key="1">
    <source>
        <dbReference type="ARBA" id="ARBA00023015"/>
    </source>
</evidence>
<dbReference type="SUPFAM" id="SSF46785">
    <property type="entry name" value="Winged helix' DNA-binding domain"/>
    <property type="match status" value="1"/>
</dbReference>
<dbReference type="InterPro" id="IPR036388">
    <property type="entry name" value="WH-like_DNA-bd_sf"/>
</dbReference>
<dbReference type="InterPro" id="IPR036390">
    <property type="entry name" value="WH_DNA-bd_sf"/>
</dbReference>
<dbReference type="Gene3D" id="1.10.10.10">
    <property type="entry name" value="Winged helix-like DNA-binding domain superfamily/Winged helix DNA-binding domain"/>
    <property type="match status" value="1"/>
</dbReference>
<comment type="caution">
    <text evidence="5">The sequence shown here is derived from an EMBL/GenBank/DDBJ whole genome shotgun (WGS) entry which is preliminary data.</text>
</comment>
<evidence type="ECO:0000259" key="4">
    <source>
        <dbReference type="PROSITE" id="PS50949"/>
    </source>
</evidence>
<dbReference type="PROSITE" id="PS50949">
    <property type="entry name" value="HTH_GNTR"/>
    <property type="match status" value="1"/>
</dbReference>
<dbReference type="SMART" id="SM00895">
    <property type="entry name" value="FCD"/>
    <property type="match status" value="1"/>
</dbReference>
<evidence type="ECO:0000256" key="2">
    <source>
        <dbReference type="ARBA" id="ARBA00023125"/>
    </source>
</evidence>
<organism evidence="5 6">
    <name type="scientific">Candidatus Lumbricidiphila eiseniae</name>
    <dbReference type="NCBI Taxonomy" id="1969409"/>
    <lineage>
        <taxon>Bacteria</taxon>
        <taxon>Bacillati</taxon>
        <taxon>Actinomycetota</taxon>
        <taxon>Actinomycetes</taxon>
        <taxon>Micrococcales</taxon>
        <taxon>Microbacteriaceae</taxon>
        <taxon>Candidatus Lumbricidiphila</taxon>
    </lineage>
</organism>
<evidence type="ECO:0000313" key="6">
    <source>
        <dbReference type="Proteomes" id="UP000219994"/>
    </source>
</evidence>
<keyword evidence="2" id="KW-0238">DNA-binding</keyword>
<dbReference type="InterPro" id="IPR000524">
    <property type="entry name" value="Tscrpt_reg_HTH_GntR"/>
</dbReference>
<dbReference type="PANTHER" id="PTHR43537">
    <property type="entry name" value="TRANSCRIPTIONAL REGULATOR, GNTR FAMILY"/>
    <property type="match status" value="1"/>
</dbReference>
<dbReference type="InterPro" id="IPR008920">
    <property type="entry name" value="TF_FadR/GntR_C"/>
</dbReference>
<dbReference type="GO" id="GO:0003677">
    <property type="term" value="F:DNA binding"/>
    <property type="evidence" value="ECO:0007669"/>
    <property type="project" value="UniProtKB-KW"/>
</dbReference>
<dbReference type="Gene3D" id="1.20.120.530">
    <property type="entry name" value="GntR ligand-binding domain-like"/>
    <property type="match status" value="1"/>
</dbReference>
<feature type="domain" description="HTH gntR-type" evidence="4">
    <location>
        <begin position="11"/>
        <end position="79"/>
    </location>
</feature>
<dbReference type="InterPro" id="IPR011711">
    <property type="entry name" value="GntR_C"/>
</dbReference>
<dbReference type="GO" id="GO:0003700">
    <property type="term" value="F:DNA-binding transcription factor activity"/>
    <property type="evidence" value="ECO:0007669"/>
    <property type="project" value="InterPro"/>
</dbReference>
<dbReference type="SMART" id="SM00345">
    <property type="entry name" value="HTH_GNTR"/>
    <property type="match status" value="1"/>
</dbReference>
<keyword evidence="1" id="KW-0805">Transcription regulation</keyword>
<dbReference type="Pfam" id="PF07729">
    <property type="entry name" value="FCD"/>
    <property type="match status" value="1"/>
</dbReference>
<protein>
    <recommendedName>
        <fullName evidence="4">HTH gntR-type domain-containing protein</fullName>
    </recommendedName>
</protein>
<accession>A0A2A6FMY6</accession>
<dbReference type="EMBL" id="NAEP01000069">
    <property type="protein sequence ID" value="PDQ34119.1"/>
    <property type="molecule type" value="Genomic_DNA"/>
</dbReference>